<organism evidence="1 2">
    <name type="scientific">Ferrimonas marina</name>
    <dbReference type="NCBI Taxonomy" id="299255"/>
    <lineage>
        <taxon>Bacteria</taxon>
        <taxon>Pseudomonadati</taxon>
        <taxon>Pseudomonadota</taxon>
        <taxon>Gammaproteobacteria</taxon>
        <taxon>Alteromonadales</taxon>
        <taxon>Ferrimonadaceae</taxon>
        <taxon>Ferrimonas</taxon>
    </lineage>
</organism>
<name>A0A1M5UE40_9GAMM</name>
<evidence type="ECO:0000313" key="2">
    <source>
        <dbReference type="Proteomes" id="UP000184268"/>
    </source>
</evidence>
<gene>
    <name evidence="1" type="ORF">SAMN02745129_2526</name>
</gene>
<protein>
    <submittedName>
        <fullName evidence="1">Uncharacterized protein</fullName>
    </submittedName>
</protein>
<dbReference type="OrthoDB" id="9791657at2"/>
<reference evidence="1 2" key="1">
    <citation type="submission" date="2016-11" db="EMBL/GenBank/DDBJ databases">
        <authorList>
            <person name="Jaros S."/>
            <person name="Januszkiewicz K."/>
            <person name="Wedrychowicz H."/>
        </authorList>
    </citation>
    <scope>NUCLEOTIDE SEQUENCE [LARGE SCALE GENOMIC DNA]</scope>
    <source>
        <strain evidence="1 2">DSM 16917</strain>
    </source>
</reference>
<sequence>MAQVQFVESDKGCPREGYYVSVGEGAKRYTLRRAFIERIWVKDPLGRGADPRMVHRDQFVRTLAKDYEQAKANLIRYFRGKGSPEDVVPVHIRPFELYEDERTEHVQVGDEVLPFGKHKGTRVRDITDKDYLLWLGLESFIAKGHKHREVLDAVASQVLALTGKSLVDWRSEKIDRAPLSLAKAIAANEWLRNVLTQDLELEVFEGESRNGYQDVLFRYQHQGRSDFVSDMANHLLIKGEPVQSLTERQVSALKRVYCRDVAETRDAKAEAYRAAGQRFDSLFKGDSASRDNCQG</sequence>
<accession>A0A1M5UE40</accession>
<dbReference type="RefSeq" id="WP_067655267.1">
    <property type="nucleotide sequence ID" value="NZ_FQXG01000003.1"/>
</dbReference>
<dbReference type="EMBL" id="FQXG01000003">
    <property type="protein sequence ID" value="SHH61294.1"/>
    <property type="molecule type" value="Genomic_DNA"/>
</dbReference>
<keyword evidence="2" id="KW-1185">Reference proteome</keyword>
<proteinExistence type="predicted"/>
<dbReference type="Proteomes" id="UP000184268">
    <property type="component" value="Unassembled WGS sequence"/>
</dbReference>
<dbReference type="AlphaFoldDB" id="A0A1M5UE40"/>
<evidence type="ECO:0000313" key="1">
    <source>
        <dbReference type="EMBL" id="SHH61294.1"/>
    </source>
</evidence>